<accession>A0A843UQG0</accession>
<protein>
    <submittedName>
        <fullName evidence="1">Uncharacterized protein</fullName>
    </submittedName>
</protein>
<reference evidence="1" key="1">
    <citation type="submission" date="2017-07" db="EMBL/GenBank/DDBJ databases">
        <title>Taro Niue Genome Assembly and Annotation.</title>
        <authorList>
            <person name="Atibalentja N."/>
            <person name="Keating K."/>
            <person name="Fields C.J."/>
        </authorList>
    </citation>
    <scope>NUCLEOTIDE SEQUENCE</scope>
    <source>
        <strain evidence="1">Niue_2</strain>
        <tissue evidence="1">Leaf</tissue>
    </source>
</reference>
<sequence>MGCGSRGPLSTSCLVLHPLDVDPMPSSSLGMSTMQTRLKREASIEKDQLIGWALPSSPNSSTMSPLFKAPDLGTGGTCSWLPWSDALSSLPLSTMSSATTIAGFPAMECQFVRLPNHVMHQLPSTSLLNVVHE</sequence>
<dbReference type="EMBL" id="NMUH01000770">
    <property type="protein sequence ID" value="MQL84556.1"/>
    <property type="molecule type" value="Genomic_DNA"/>
</dbReference>
<keyword evidence="2" id="KW-1185">Reference proteome</keyword>
<evidence type="ECO:0000313" key="2">
    <source>
        <dbReference type="Proteomes" id="UP000652761"/>
    </source>
</evidence>
<evidence type="ECO:0000313" key="1">
    <source>
        <dbReference type="EMBL" id="MQL84556.1"/>
    </source>
</evidence>
<proteinExistence type="predicted"/>
<organism evidence="1 2">
    <name type="scientific">Colocasia esculenta</name>
    <name type="common">Wild taro</name>
    <name type="synonym">Arum esculentum</name>
    <dbReference type="NCBI Taxonomy" id="4460"/>
    <lineage>
        <taxon>Eukaryota</taxon>
        <taxon>Viridiplantae</taxon>
        <taxon>Streptophyta</taxon>
        <taxon>Embryophyta</taxon>
        <taxon>Tracheophyta</taxon>
        <taxon>Spermatophyta</taxon>
        <taxon>Magnoliopsida</taxon>
        <taxon>Liliopsida</taxon>
        <taxon>Araceae</taxon>
        <taxon>Aroideae</taxon>
        <taxon>Colocasieae</taxon>
        <taxon>Colocasia</taxon>
    </lineage>
</organism>
<gene>
    <name evidence="1" type="ORF">Taro_017067</name>
</gene>
<dbReference type="AlphaFoldDB" id="A0A843UQG0"/>
<dbReference type="Proteomes" id="UP000652761">
    <property type="component" value="Unassembled WGS sequence"/>
</dbReference>
<name>A0A843UQG0_COLES</name>
<comment type="caution">
    <text evidence="1">The sequence shown here is derived from an EMBL/GenBank/DDBJ whole genome shotgun (WGS) entry which is preliminary data.</text>
</comment>